<feature type="domain" description="Putative carbohydrate metabolism" evidence="1">
    <location>
        <begin position="320"/>
        <end position="543"/>
    </location>
</feature>
<dbReference type="EMBL" id="JADIMO010000037">
    <property type="protein sequence ID" value="MBO8444733.1"/>
    <property type="molecule type" value="Genomic_DNA"/>
</dbReference>
<evidence type="ECO:0000313" key="2">
    <source>
        <dbReference type="EMBL" id="MBO8444733.1"/>
    </source>
</evidence>
<comment type="caution">
    <text evidence="2">The sequence shown here is derived from an EMBL/GenBank/DDBJ whole genome shotgun (WGS) entry which is preliminary data.</text>
</comment>
<dbReference type="PROSITE" id="PS51257">
    <property type="entry name" value="PROKAR_LIPOPROTEIN"/>
    <property type="match status" value="1"/>
</dbReference>
<evidence type="ECO:0000259" key="1">
    <source>
        <dbReference type="Pfam" id="PF13201"/>
    </source>
</evidence>
<sequence>MKYITEYKYMLTAAAVILALQSCLIENDMSYPRVYGNVTAFAVEGQESCTINTDSRTVSVVLEETAYINSLKVTQSSISDEATCPDFPKVDDVLDLTEPRKYILHTYQDYEWTISATQPIERYINCENQGSSPIIDNDNKTALVYVVETQSLQSVTITGMKLEREGSEIYLVTDGVAASEPCEFPMEGVDALTALEFEVRYDDVSVRWKVTFQQEIVPIEITSSIPWTYHVDIKATYGRTGTPYIQYRQADSDEWIRFDDVTVDGINISASIPGGDTSVEGATRLLPGTSYEFKVCTETAESDVVTVKTGTPDQIDNMGFDQWHSDNGTWYPNLNSTIEIWDTANGGAALLRKNPTTPEYDFLATDEAGNTAAARLESMLVGMFAAGNIYTGKFLNASFSGGIGAELNWGTSFTARPKALKGYYSYSPKTIDNARSPYESLEGTMDQCQLLVILTDMDEQFTVNTAEGIFFDQTKDNANIIAYGKIESDEDTGGEYKEFTIDLDYWRPDATPTYAIVIACASYKGDYFTGGVGSIMYVDEFEFVYD</sequence>
<dbReference type="CDD" id="cd00063">
    <property type="entry name" value="FN3"/>
    <property type="match status" value="1"/>
</dbReference>
<dbReference type="InterPro" id="IPR025112">
    <property type="entry name" value="PCMD"/>
</dbReference>
<organism evidence="2 3">
    <name type="scientific">Candidatus Cryptobacteroides merdavium</name>
    <dbReference type="NCBI Taxonomy" id="2840769"/>
    <lineage>
        <taxon>Bacteria</taxon>
        <taxon>Pseudomonadati</taxon>
        <taxon>Bacteroidota</taxon>
        <taxon>Bacteroidia</taxon>
        <taxon>Bacteroidales</taxon>
        <taxon>Candidatus Cryptobacteroides</taxon>
    </lineage>
</organism>
<protein>
    <submittedName>
        <fullName evidence="2">PCMD domain-containing protein</fullName>
    </submittedName>
</protein>
<evidence type="ECO:0000313" key="3">
    <source>
        <dbReference type="Proteomes" id="UP000823619"/>
    </source>
</evidence>
<proteinExistence type="predicted"/>
<dbReference type="Gene3D" id="2.60.120.890">
    <property type="entry name" value="BT2081, beta-jelly-roll domain"/>
    <property type="match status" value="1"/>
</dbReference>
<name>A0A9D9EBV1_9BACT</name>
<dbReference type="Proteomes" id="UP000823619">
    <property type="component" value="Unassembled WGS sequence"/>
</dbReference>
<reference evidence="2" key="1">
    <citation type="submission" date="2020-10" db="EMBL/GenBank/DDBJ databases">
        <authorList>
            <person name="Gilroy R."/>
        </authorList>
    </citation>
    <scope>NUCLEOTIDE SEQUENCE</scope>
    <source>
        <strain evidence="2">D5-748</strain>
    </source>
</reference>
<dbReference type="InterPro" id="IPR003961">
    <property type="entry name" value="FN3_dom"/>
</dbReference>
<accession>A0A9D9EBV1</accession>
<dbReference type="InterPro" id="IPR038653">
    <property type="entry name" value="Put_CMD_sf"/>
</dbReference>
<reference evidence="2" key="2">
    <citation type="journal article" date="2021" name="PeerJ">
        <title>Extensive microbial diversity within the chicken gut microbiome revealed by metagenomics and culture.</title>
        <authorList>
            <person name="Gilroy R."/>
            <person name="Ravi A."/>
            <person name="Getino M."/>
            <person name="Pursley I."/>
            <person name="Horton D.L."/>
            <person name="Alikhan N.F."/>
            <person name="Baker D."/>
            <person name="Gharbi K."/>
            <person name="Hall N."/>
            <person name="Watson M."/>
            <person name="Adriaenssens E.M."/>
            <person name="Foster-Nyarko E."/>
            <person name="Jarju S."/>
            <person name="Secka A."/>
            <person name="Antonio M."/>
            <person name="Oren A."/>
            <person name="Chaudhuri R.R."/>
            <person name="La Ragione R."/>
            <person name="Hildebrand F."/>
            <person name="Pallen M.J."/>
        </authorList>
    </citation>
    <scope>NUCLEOTIDE SEQUENCE</scope>
    <source>
        <strain evidence="2">D5-748</strain>
    </source>
</reference>
<dbReference type="Pfam" id="PF13201">
    <property type="entry name" value="PCMD"/>
    <property type="match status" value="1"/>
</dbReference>
<gene>
    <name evidence="2" type="ORF">IAC23_03425</name>
</gene>
<dbReference type="AlphaFoldDB" id="A0A9D9EBV1"/>